<gene>
    <name evidence="1" type="ORF">A33Q_2602</name>
</gene>
<dbReference type="Proteomes" id="UP000006073">
    <property type="component" value="Unassembled WGS sequence"/>
</dbReference>
<sequence length="39" mass="4954">MEKRRLYGWSIVRNKMSKFVWGVLLYDFRIPRLNAWFYL</sequence>
<dbReference type="EMBL" id="ALWO02000036">
    <property type="protein sequence ID" value="EOZ96009.1"/>
    <property type="molecule type" value="Genomic_DNA"/>
</dbReference>
<dbReference type="STRING" id="1189612.A33Q_2602"/>
<evidence type="ECO:0000313" key="1">
    <source>
        <dbReference type="EMBL" id="EOZ96009.1"/>
    </source>
</evidence>
<proteinExistence type="predicted"/>
<evidence type="ECO:0000313" key="2">
    <source>
        <dbReference type="Proteomes" id="UP000006073"/>
    </source>
</evidence>
<dbReference type="AlphaFoldDB" id="S2DAS1"/>
<keyword evidence="2" id="KW-1185">Reference proteome</keyword>
<protein>
    <submittedName>
        <fullName evidence="1">Uncharacterized protein</fullName>
    </submittedName>
</protein>
<reference evidence="1 2" key="1">
    <citation type="journal article" date="2013" name="Genome Announc.">
        <title>Draft Genome Sequence of Indibacter alkaliphilus Strain LW1T, Isolated from Lonar Lake, a Haloalkaline Lake in the Buldana District of Maharashtra, India.</title>
        <authorList>
            <person name="Singh A."/>
            <person name="Kumar Jangir P."/>
            <person name="Sharma R."/>
            <person name="Singh A."/>
            <person name="Kumar Pinnaka A."/>
            <person name="Shivaji S."/>
        </authorList>
    </citation>
    <scope>NUCLEOTIDE SEQUENCE [LARGE SCALE GENOMIC DNA]</scope>
    <source>
        <strain evidence="2">CCUG 57479 / KCTC 22604 / LW1</strain>
    </source>
</reference>
<comment type="caution">
    <text evidence="1">The sequence shown here is derived from an EMBL/GenBank/DDBJ whole genome shotgun (WGS) entry which is preliminary data.</text>
</comment>
<name>S2DAS1_INDAL</name>
<organism evidence="1 2">
    <name type="scientific">Indibacter alkaliphilus (strain CCUG 57479 / KCTC 22604 / LW1)</name>
    <dbReference type="NCBI Taxonomy" id="1189612"/>
    <lineage>
        <taxon>Bacteria</taxon>
        <taxon>Pseudomonadati</taxon>
        <taxon>Bacteroidota</taxon>
        <taxon>Cytophagia</taxon>
        <taxon>Cytophagales</taxon>
        <taxon>Cyclobacteriaceae</taxon>
    </lineage>
</organism>
<accession>S2DAS1</accession>